<feature type="binding site" description="axial binding residue" evidence="8">
    <location>
        <position position="421"/>
    </location>
    <ligand>
        <name>heme</name>
        <dbReference type="ChEBI" id="CHEBI:30413"/>
    </ligand>
    <ligandPart>
        <name>Fe</name>
        <dbReference type="ChEBI" id="CHEBI:18248"/>
    </ligandPart>
</feature>
<keyword evidence="4 8" id="KW-0479">Metal-binding</keyword>
<dbReference type="GO" id="GO:0016125">
    <property type="term" value="P:sterol metabolic process"/>
    <property type="evidence" value="ECO:0007669"/>
    <property type="project" value="TreeGrafter"/>
</dbReference>
<evidence type="ECO:0000256" key="7">
    <source>
        <dbReference type="ARBA" id="ARBA00023033"/>
    </source>
</evidence>
<reference evidence="9" key="1">
    <citation type="submission" date="2020-05" db="EMBL/GenBank/DDBJ databases">
        <title>Phylogenomic resolution of chytrid fungi.</title>
        <authorList>
            <person name="Stajich J.E."/>
            <person name="Amses K."/>
            <person name="Simmons R."/>
            <person name="Seto K."/>
            <person name="Myers J."/>
            <person name="Bonds A."/>
            <person name="Quandt C.A."/>
            <person name="Barry K."/>
            <person name="Liu P."/>
            <person name="Grigoriev I."/>
            <person name="Longcore J.E."/>
            <person name="James T.Y."/>
        </authorList>
    </citation>
    <scope>NUCLEOTIDE SEQUENCE</scope>
    <source>
        <strain evidence="9">JEL0513</strain>
    </source>
</reference>
<dbReference type="AlphaFoldDB" id="A0AAD5XF51"/>
<keyword evidence="7" id="KW-0503">Monooxygenase</keyword>
<comment type="similarity">
    <text evidence="2">Belongs to the cytochrome P450 family.</text>
</comment>
<dbReference type="GO" id="GO:0005506">
    <property type="term" value="F:iron ion binding"/>
    <property type="evidence" value="ECO:0007669"/>
    <property type="project" value="InterPro"/>
</dbReference>
<evidence type="ECO:0000256" key="8">
    <source>
        <dbReference type="PIRSR" id="PIRSR602403-1"/>
    </source>
</evidence>
<evidence type="ECO:0008006" key="11">
    <source>
        <dbReference type="Google" id="ProtNLM"/>
    </source>
</evidence>
<dbReference type="SUPFAM" id="SSF48264">
    <property type="entry name" value="Cytochrome P450"/>
    <property type="match status" value="1"/>
</dbReference>
<evidence type="ECO:0000313" key="10">
    <source>
        <dbReference type="Proteomes" id="UP001211907"/>
    </source>
</evidence>
<evidence type="ECO:0000256" key="4">
    <source>
        <dbReference type="ARBA" id="ARBA00022723"/>
    </source>
</evidence>
<dbReference type="Pfam" id="PF00067">
    <property type="entry name" value="p450"/>
    <property type="match status" value="1"/>
</dbReference>
<evidence type="ECO:0000256" key="1">
    <source>
        <dbReference type="ARBA" id="ARBA00001971"/>
    </source>
</evidence>
<evidence type="ECO:0000256" key="2">
    <source>
        <dbReference type="ARBA" id="ARBA00010617"/>
    </source>
</evidence>
<dbReference type="InterPro" id="IPR036396">
    <property type="entry name" value="Cyt_P450_sf"/>
</dbReference>
<dbReference type="GO" id="GO:0016705">
    <property type="term" value="F:oxidoreductase activity, acting on paired donors, with incorporation or reduction of molecular oxygen"/>
    <property type="evidence" value="ECO:0007669"/>
    <property type="project" value="InterPro"/>
</dbReference>
<dbReference type="GO" id="GO:0020037">
    <property type="term" value="F:heme binding"/>
    <property type="evidence" value="ECO:0007669"/>
    <property type="project" value="InterPro"/>
</dbReference>
<dbReference type="PRINTS" id="PR00465">
    <property type="entry name" value="EP450IV"/>
</dbReference>
<dbReference type="EMBL" id="JADGJH010001111">
    <property type="protein sequence ID" value="KAJ3118713.1"/>
    <property type="molecule type" value="Genomic_DNA"/>
</dbReference>
<keyword evidence="10" id="KW-1185">Reference proteome</keyword>
<gene>
    <name evidence="9" type="ORF">HK100_000564</name>
</gene>
<organism evidence="9 10">
    <name type="scientific">Physocladia obscura</name>
    <dbReference type="NCBI Taxonomy" id="109957"/>
    <lineage>
        <taxon>Eukaryota</taxon>
        <taxon>Fungi</taxon>
        <taxon>Fungi incertae sedis</taxon>
        <taxon>Chytridiomycota</taxon>
        <taxon>Chytridiomycota incertae sedis</taxon>
        <taxon>Chytridiomycetes</taxon>
        <taxon>Chytridiales</taxon>
        <taxon>Chytriomycetaceae</taxon>
        <taxon>Physocladia</taxon>
    </lineage>
</organism>
<accession>A0AAD5XF51</accession>
<dbReference type="Proteomes" id="UP001211907">
    <property type="component" value="Unassembled WGS sequence"/>
</dbReference>
<keyword evidence="5" id="KW-0560">Oxidoreductase</keyword>
<dbReference type="PANTHER" id="PTHR24286">
    <property type="entry name" value="CYTOCHROME P450 26"/>
    <property type="match status" value="1"/>
</dbReference>
<protein>
    <recommendedName>
        <fullName evidence="11">Cytochrome P450</fullName>
    </recommendedName>
</protein>
<evidence type="ECO:0000256" key="6">
    <source>
        <dbReference type="ARBA" id="ARBA00023004"/>
    </source>
</evidence>
<keyword evidence="6 8" id="KW-0408">Iron</keyword>
<dbReference type="InterPro" id="IPR001128">
    <property type="entry name" value="Cyt_P450"/>
</dbReference>
<dbReference type="Gene3D" id="1.10.630.10">
    <property type="entry name" value="Cytochrome P450"/>
    <property type="match status" value="1"/>
</dbReference>
<name>A0AAD5XF51_9FUNG</name>
<proteinExistence type="inferred from homology"/>
<keyword evidence="3 8" id="KW-0349">Heme</keyword>
<evidence type="ECO:0000256" key="3">
    <source>
        <dbReference type="ARBA" id="ARBA00022617"/>
    </source>
</evidence>
<comment type="cofactor">
    <cofactor evidence="1 8">
        <name>heme</name>
        <dbReference type="ChEBI" id="CHEBI:30413"/>
    </cofactor>
</comment>
<dbReference type="PANTHER" id="PTHR24286:SF384">
    <property type="entry name" value="P450, PUTATIVE (EUROFUNG)-RELATED"/>
    <property type="match status" value="1"/>
</dbReference>
<dbReference type="InterPro" id="IPR002403">
    <property type="entry name" value="Cyt_P450_E_grp-IV"/>
</dbReference>
<comment type="caution">
    <text evidence="9">The sequence shown here is derived from an EMBL/GenBank/DDBJ whole genome shotgun (WGS) entry which is preliminary data.</text>
</comment>
<sequence length="478" mass="52983">MYAIFADIFETVQFALTIGIVNWLAQKAEESRQNGERSIIKTALLGKTISVISSPEGLRRVFYNERICKRNNATIVTSKILTLGNSEDTVVELDGQSHTTRKAFLNNITHVQAINNGLQYFVVAKIEKLIADIKRRIHSSPNAAIDIHFYHELELCTWQIGLQQIIGLETTDEDNDGTISIMRTWKKGYNAIPVDIPFTNFHYAILARNKLYDIIRDQLSLHRKNPSAYPHTILTILLAHNSSKNNGGGGDVSDDAIVHEILHMIEAFTGIPMAVAATLINLSQADPKHTAALSKELNTSADLQSILKAPTVAGLDCLPVLSRTVKEGLRTGAVLVFRLATCIETTEFEGVIINAGETVMANFWGVHKSPDVYVDPNVFNPERWVGNEFGLFGPSGDGENNPNGLYEFVPFGGSLQWQRQCSGSTTAFSIVRFIAAKLLNSLDFEISQNQSYDWKSNLVVPSNQMPCIITAKVDRNEH</sequence>
<evidence type="ECO:0000256" key="5">
    <source>
        <dbReference type="ARBA" id="ARBA00023002"/>
    </source>
</evidence>
<evidence type="ECO:0000313" key="9">
    <source>
        <dbReference type="EMBL" id="KAJ3118713.1"/>
    </source>
</evidence>
<dbReference type="GO" id="GO:0004497">
    <property type="term" value="F:monooxygenase activity"/>
    <property type="evidence" value="ECO:0007669"/>
    <property type="project" value="UniProtKB-KW"/>
</dbReference>